<keyword evidence="11" id="KW-1185">Reference proteome</keyword>
<dbReference type="KEGG" id="spiu:SPICUR_09250"/>
<feature type="transmembrane region" description="Helical" evidence="8">
    <location>
        <begin position="48"/>
        <end position="66"/>
    </location>
</feature>
<evidence type="ECO:0000259" key="9">
    <source>
        <dbReference type="Pfam" id="PF02706"/>
    </source>
</evidence>
<evidence type="ECO:0000256" key="3">
    <source>
        <dbReference type="ARBA" id="ARBA00022692"/>
    </source>
</evidence>
<protein>
    <recommendedName>
        <fullName evidence="9">Polysaccharide chain length determinant N-terminal domain-containing protein</fullName>
    </recommendedName>
</protein>
<evidence type="ECO:0000256" key="7">
    <source>
        <dbReference type="SAM" id="MobiDB-lite"/>
    </source>
</evidence>
<feature type="coiled-coil region" evidence="6">
    <location>
        <begin position="325"/>
        <end position="407"/>
    </location>
</feature>
<evidence type="ECO:0000256" key="1">
    <source>
        <dbReference type="ARBA" id="ARBA00004651"/>
    </source>
</evidence>
<keyword evidence="3 8" id="KW-0812">Transmembrane</keyword>
<dbReference type="AlphaFoldDB" id="U5T645"/>
<dbReference type="Proteomes" id="UP000017640">
    <property type="component" value="Chromosome"/>
</dbReference>
<evidence type="ECO:0000256" key="6">
    <source>
        <dbReference type="SAM" id="Coils"/>
    </source>
</evidence>
<accession>U5T645</accession>
<dbReference type="eggNOG" id="COG3206">
    <property type="taxonomic scope" value="Bacteria"/>
</dbReference>
<name>U5T645_9GAMM</name>
<dbReference type="GO" id="GO:0005886">
    <property type="term" value="C:plasma membrane"/>
    <property type="evidence" value="ECO:0007669"/>
    <property type="project" value="UniProtKB-SubCell"/>
</dbReference>
<sequence>MTDEQGTEGRYPANRRTQETDFPIAGPYPADDEISLYDLWNLLVRQKYLILGVAAVVVALSLVYATTREPVYEYTSAIEIGRLPAGENDEGESRLVETPAQTRSRLNNTIVPTARAELAEELGDESGGVPDVSLAGEEESSIVLLTSSGGLERGGEISQLHSLVLNRLEQIQQRDIQALRNDLDRQQSSLEDELELTRDERVLRARRGQRERAIAAAEDQIESLQTARDERELELRSRIRSADRAIAKANDQQESAQARLDRLDERADVLDERISTTRNLLADLRETQRRGLRGGSDEGLLGLFMGSQEVSALQQRLDQLIDERRFDLDERRKDLQNRISEMERTKDEQRDIKAQIREEQEDLMARFDRQIREQQRTVSEQRAALQRMEAERENDIANRQREIANVQGRLENIQPTEASFIASRSLQPTNASTRLILALGAILGLMLGVFAAFIREFLANARAYREQPDADQT</sequence>
<keyword evidence="4 8" id="KW-1133">Transmembrane helix</keyword>
<keyword evidence="2" id="KW-1003">Cell membrane</keyword>
<dbReference type="STRING" id="1335757.SPICUR_09250"/>
<evidence type="ECO:0000256" key="8">
    <source>
        <dbReference type="SAM" id="Phobius"/>
    </source>
</evidence>
<comment type="subcellular location">
    <subcellularLocation>
        <location evidence="1">Cell membrane</location>
        <topology evidence="1">Multi-pass membrane protein</topology>
    </subcellularLocation>
</comment>
<evidence type="ECO:0000313" key="10">
    <source>
        <dbReference type="EMBL" id="AGY92771.1"/>
    </source>
</evidence>
<proteinExistence type="predicted"/>
<reference evidence="10 11" key="1">
    <citation type="journal article" date="2013" name="BMC Genomics">
        <title>Genomes of "Spiribacter", a streamlined, successful halophilic bacterium.</title>
        <authorList>
            <person name="Lopez-Perez M."/>
            <person name="Ghai R."/>
            <person name="Leon M.J."/>
            <person name="Rodriguez-Olmos A."/>
            <person name="Copa-Patino J.L."/>
            <person name="Soliveri J."/>
            <person name="Sanchez-Porro C."/>
            <person name="Ventosa A."/>
            <person name="Rodriguez-Valera F."/>
        </authorList>
    </citation>
    <scope>NUCLEOTIDE SEQUENCE [LARGE SCALE GENOMIC DNA]</scope>
    <source>
        <strain evidence="10 11">UAH-SP71</strain>
    </source>
</reference>
<evidence type="ECO:0000256" key="4">
    <source>
        <dbReference type="ARBA" id="ARBA00022989"/>
    </source>
</evidence>
<dbReference type="EMBL" id="CP005990">
    <property type="protein sequence ID" value="AGY92771.1"/>
    <property type="molecule type" value="Genomic_DNA"/>
</dbReference>
<evidence type="ECO:0000256" key="2">
    <source>
        <dbReference type="ARBA" id="ARBA00022475"/>
    </source>
</evidence>
<dbReference type="PANTHER" id="PTHR32309">
    <property type="entry name" value="TYROSINE-PROTEIN KINASE"/>
    <property type="match status" value="1"/>
</dbReference>
<dbReference type="RefSeq" id="WP_023368301.1">
    <property type="nucleotide sequence ID" value="NC_022664.1"/>
</dbReference>
<keyword evidence="6" id="KW-0175">Coiled coil</keyword>
<dbReference type="InterPro" id="IPR003856">
    <property type="entry name" value="LPS_length_determ_N"/>
</dbReference>
<evidence type="ECO:0000256" key="5">
    <source>
        <dbReference type="ARBA" id="ARBA00023136"/>
    </source>
</evidence>
<feature type="region of interest" description="Disordered" evidence="7">
    <location>
        <begin position="1"/>
        <end position="25"/>
    </location>
</feature>
<dbReference type="Pfam" id="PF02706">
    <property type="entry name" value="Wzz"/>
    <property type="match status" value="1"/>
</dbReference>
<feature type="domain" description="Polysaccharide chain length determinant N-terminal" evidence="9">
    <location>
        <begin position="32"/>
        <end position="81"/>
    </location>
</feature>
<keyword evidence="5 8" id="KW-0472">Membrane</keyword>
<feature type="coiled-coil region" evidence="6">
    <location>
        <begin position="176"/>
        <end position="280"/>
    </location>
</feature>
<dbReference type="OrthoDB" id="5781423at2"/>
<evidence type="ECO:0000313" key="11">
    <source>
        <dbReference type="Proteomes" id="UP000017640"/>
    </source>
</evidence>
<organism evidence="10 11">
    <name type="scientific">Spiribacter curvatus</name>
    <dbReference type="NCBI Taxonomy" id="1335757"/>
    <lineage>
        <taxon>Bacteria</taxon>
        <taxon>Pseudomonadati</taxon>
        <taxon>Pseudomonadota</taxon>
        <taxon>Gammaproteobacteria</taxon>
        <taxon>Chromatiales</taxon>
        <taxon>Ectothiorhodospiraceae</taxon>
        <taxon>Spiribacter</taxon>
    </lineage>
</organism>
<dbReference type="InterPro" id="IPR050445">
    <property type="entry name" value="Bact_polysacc_biosynth/exp"/>
</dbReference>
<feature type="transmembrane region" description="Helical" evidence="8">
    <location>
        <begin position="435"/>
        <end position="454"/>
    </location>
</feature>
<dbReference type="HOGENOM" id="CLU_525588_0_0_6"/>
<gene>
    <name evidence="10" type="ORF">SPICUR_09250</name>
</gene>
<dbReference type="PANTHER" id="PTHR32309:SF31">
    <property type="entry name" value="CAPSULAR EXOPOLYSACCHARIDE FAMILY"/>
    <property type="match status" value="1"/>
</dbReference>